<dbReference type="SMART" id="SM00014">
    <property type="entry name" value="acidPPc"/>
    <property type="match status" value="1"/>
</dbReference>
<feature type="transmembrane region" description="Helical" evidence="9">
    <location>
        <begin position="532"/>
        <end position="555"/>
    </location>
</feature>
<dbReference type="Proteomes" id="UP000799441">
    <property type="component" value="Unassembled WGS sequence"/>
</dbReference>
<evidence type="ECO:0000256" key="7">
    <source>
        <dbReference type="ARBA" id="ARBA00038324"/>
    </source>
</evidence>
<accession>A0A9P4UMT1</accession>
<feature type="domain" description="Phosphatidic acid phosphatase type 2/haloperoxidase" evidence="10">
    <location>
        <begin position="94"/>
        <end position="216"/>
    </location>
</feature>
<dbReference type="Gene3D" id="1.20.144.10">
    <property type="entry name" value="Phosphatidic acid phosphatase type 2/haloperoxidase"/>
    <property type="match status" value="1"/>
</dbReference>
<evidence type="ECO:0000256" key="1">
    <source>
        <dbReference type="ARBA" id="ARBA00004477"/>
    </source>
</evidence>
<feature type="region of interest" description="Disordered" evidence="8">
    <location>
        <begin position="487"/>
        <end position="507"/>
    </location>
</feature>
<keyword evidence="12" id="KW-1185">Reference proteome</keyword>
<evidence type="ECO:0000256" key="3">
    <source>
        <dbReference type="ARBA" id="ARBA00022801"/>
    </source>
</evidence>
<comment type="caution">
    <text evidence="11">The sequence shown here is derived from an EMBL/GenBank/DDBJ whole genome shotgun (WGS) entry which is preliminary data.</text>
</comment>
<name>A0A9P4UMT1_9PEZI</name>
<proteinExistence type="inferred from homology"/>
<evidence type="ECO:0000313" key="12">
    <source>
        <dbReference type="Proteomes" id="UP000799441"/>
    </source>
</evidence>
<feature type="compositionally biased region" description="Basic and acidic residues" evidence="8">
    <location>
        <begin position="400"/>
        <end position="426"/>
    </location>
</feature>
<comment type="similarity">
    <text evidence="7">Belongs to the type 2 lipid phosphate phosphatase family.</text>
</comment>
<keyword evidence="2 9" id="KW-0812">Transmembrane</keyword>
<dbReference type="Pfam" id="PF01569">
    <property type="entry name" value="PAP2"/>
    <property type="match status" value="1"/>
</dbReference>
<feature type="transmembrane region" description="Helical" evidence="9">
    <location>
        <begin position="198"/>
        <end position="218"/>
    </location>
</feature>
<reference evidence="11" key="1">
    <citation type="journal article" date="2020" name="Stud. Mycol.">
        <title>101 Dothideomycetes genomes: a test case for predicting lifestyles and emergence of pathogens.</title>
        <authorList>
            <person name="Haridas S."/>
            <person name="Albert R."/>
            <person name="Binder M."/>
            <person name="Bloem J."/>
            <person name="Labutti K."/>
            <person name="Salamov A."/>
            <person name="Andreopoulos B."/>
            <person name="Baker S."/>
            <person name="Barry K."/>
            <person name="Bills G."/>
            <person name="Bluhm B."/>
            <person name="Cannon C."/>
            <person name="Castanera R."/>
            <person name="Culley D."/>
            <person name="Daum C."/>
            <person name="Ezra D."/>
            <person name="Gonzalez J."/>
            <person name="Henrissat B."/>
            <person name="Kuo A."/>
            <person name="Liang C."/>
            <person name="Lipzen A."/>
            <person name="Lutzoni F."/>
            <person name="Magnuson J."/>
            <person name="Mondo S."/>
            <person name="Nolan M."/>
            <person name="Ohm R."/>
            <person name="Pangilinan J."/>
            <person name="Park H.-J."/>
            <person name="Ramirez L."/>
            <person name="Alfaro M."/>
            <person name="Sun H."/>
            <person name="Tritt A."/>
            <person name="Yoshinaga Y."/>
            <person name="Zwiers L.-H."/>
            <person name="Turgeon B."/>
            <person name="Goodwin S."/>
            <person name="Spatafora J."/>
            <person name="Crous P."/>
            <person name="Grigoriev I."/>
        </authorList>
    </citation>
    <scope>NUCLEOTIDE SEQUENCE</scope>
    <source>
        <strain evidence="11">CBS 116435</strain>
    </source>
</reference>
<dbReference type="InterPro" id="IPR000326">
    <property type="entry name" value="PAP2/HPO"/>
</dbReference>
<dbReference type="InterPro" id="IPR036938">
    <property type="entry name" value="PAP2/HPO_sf"/>
</dbReference>
<dbReference type="CDD" id="cd03388">
    <property type="entry name" value="PAP2_SPPase1"/>
    <property type="match status" value="1"/>
</dbReference>
<evidence type="ECO:0000256" key="8">
    <source>
        <dbReference type="SAM" id="MobiDB-lite"/>
    </source>
</evidence>
<dbReference type="PANTHER" id="PTHR14969:SF28">
    <property type="entry name" value="DIHYDROSPHINGOSINE 1-PHOSPHATE PHOSPHATASE LCB3-RELATED"/>
    <property type="match status" value="1"/>
</dbReference>
<protein>
    <recommendedName>
        <fullName evidence="10">Phosphatidic acid phosphatase type 2/haloperoxidase domain-containing protein</fullName>
    </recommendedName>
</protein>
<organism evidence="11 12">
    <name type="scientific">Polychaeton citri CBS 116435</name>
    <dbReference type="NCBI Taxonomy" id="1314669"/>
    <lineage>
        <taxon>Eukaryota</taxon>
        <taxon>Fungi</taxon>
        <taxon>Dikarya</taxon>
        <taxon>Ascomycota</taxon>
        <taxon>Pezizomycotina</taxon>
        <taxon>Dothideomycetes</taxon>
        <taxon>Dothideomycetidae</taxon>
        <taxon>Capnodiales</taxon>
        <taxon>Capnodiaceae</taxon>
        <taxon>Polychaeton</taxon>
    </lineage>
</organism>
<comment type="subcellular location">
    <subcellularLocation>
        <location evidence="1">Endoplasmic reticulum membrane</location>
        <topology evidence="1">Multi-pass membrane protein</topology>
    </subcellularLocation>
</comment>
<keyword evidence="6 9" id="KW-0472">Membrane</keyword>
<dbReference type="GO" id="GO:0005789">
    <property type="term" value="C:endoplasmic reticulum membrane"/>
    <property type="evidence" value="ECO:0007669"/>
    <property type="project" value="UniProtKB-SubCell"/>
</dbReference>
<dbReference type="GO" id="GO:0042392">
    <property type="term" value="F:sphingosine-1-phosphate phosphatase activity"/>
    <property type="evidence" value="ECO:0007669"/>
    <property type="project" value="TreeGrafter"/>
</dbReference>
<dbReference type="PANTHER" id="PTHR14969">
    <property type="entry name" value="SPHINGOSINE-1-PHOSPHATE PHOSPHOHYDROLASE"/>
    <property type="match status" value="1"/>
</dbReference>
<dbReference type="SUPFAM" id="SSF48317">
    <property type="entry name" value="Acid phosphatase/Vanadium-dependent haloperoxidase"/>
    <property type="match status" value="1"/>
</dbReference>
<dbReference type="OrthoDB" id="301434at2759"/>
<keyword evidence="5 9" id="KW-1133">Transmembrane helix</keyword>
<keyword evidence="3" id="KW-0378">Hydrolase</keyword>
<evidence type="ECO:0000259" key="10">
    <source>
        <dbReference type="SMART" id="SM00014"/>
    </source>
</evidence>
<feature type="compositionally biased region" description="Polar residues" evidence="8">
    <location>
        <begin position="428"/>
        <end position="447"/>
    </location>
</feature>
<evidence type="ECO:0000256" key="6">
    <source>
        <dbReference type="ARBA" id="ARBA00023136"/>
    </source>
</evidence>
<dbReference type="EMBL" id="MU003815">
    <property type="protein sequence ID" value="KAF2719113.1"/>
    <property type="molecule type" value="Genomic_DNA"/>
</dbReference>
<evidence type="ECO:0000256" key="2">
    <source>
        <dbReference type="ARBA" id="ARBA00022692"/>
    </source>
</evidence>
<dbReference type="AlphaFoldDB" id="A0A9P4UMT1"/>
<keyword evidence="4" id="KW-0256">Endoplasmic reticulum</keyword>
<evidence type="ECO:0000313" key="11">
    <source>
        <dbReference type="EMBL" id="KAF2719113.1"/>
    </source>
</evidence>
<evidence type="ECO:0000256" key="4">
    <source>
        <dbReference type="ARBA" id="ARBA00022824"/>
    </source>
</evidence>
<feature type="transmembrane region" description="Helical" evidence="9">
    <location>
        <begin position="257"/>
        <end position="279"/>
    </location>
</feature>
<evidence type="ECO:0000256" key="5">
    <source>
        <dbReference type="ARBA" id="ARBA00022989"/>
    </source>
</evidence>
<sequence>MAESLSRTPSPSKFPDAGMRTVDHYQRRLPGWRYRLRQELIPIVRKETPILAKIQETCRTSFLDSYFAVTANLGTHTFFMTALPICFWCGLPDVGVAMVHMLALGVFLSGVVKDALCLPRPLSPPLKRISMSGSAALEYGFPSTHTTNAISVALFCLYELHQRQGDISSRSFTMIQLGLYWYAVSIMFGRLYCGMHGFFDIVIGIFLGGFITWLRIAFGEAFDAWILSGGVQQPFIAIVVCALAVRFHPEPADNCPCFDDSVAFSGVIMGLELGIWHFVRVASRAAHGDDAQFHTLYEFDNHDLVKIGARLVLGVVLIFAWRACMKPVLLWVLPPIYRSVDSLGFRLPRRYFKQSRDYRQVPSLRDDDKVLPPASDIPGMLSNMRHPRRRTVSVGPQSEADAREYIASREERRRFSRSESRQRALDSKASTQSLRSGNNTSYTSGNDTAVETPAAETAAEADSYLTAKPFSSYDPAGRLQVIGQPQHTFLLTPPPSDVASDSANEDEKQDREMFSLLEKPRVRYDVEVITKLVVYAGIAWMAVEAGPVIFIHLGLV</sequence>
<evidence type="ECO:0000256" key="9">
    <source>
        <dbReference type="SAM" id="Phobius"/>
    </source>
</evidence>
<feature type="region of interest" description="Disordered" evidence="8">
    <location>
        <begin position="363"/>
        <end position="456"/>
    </location>
</feature>
<gene>
    <name evidence="11" type="ORF">K431DRAFT_286995</name>
</gene>
<feature type="transmembrane region" description="Helical" evidence="9">
    <location>
        <begin position="224"/>
        <end position="245"/>
    </location>
</feature>